<dbReference type="Pfam" id="PF25973">
    <property type="entry name" value="BSH_CzcB"/>
    <property type="match status" value="1"/>
</dbReference>
<dbReference type="SUPFAM" id="SSF111369">
    <property type="entry name" value="HlyD-like secretion proteins"/>
    <property type="match status" value="1"/>
</dbReference>
<gene>
    <name evidence="6" type="ORF">LCGC14_1082650</name>
</gene>
<sequence>MINKKKLLIFGIGILILVASVFLVSCKKSEEKAGEVQIIAQKEAPEKEILFYTCGMHPSVRVSPEDYEKGNTNCPICNMGLVPIYKEEAGGMEMGIEELEGIEALIKLSPEAQLLAGVKTEEIQYLPLFKEIYTVGQMDYDERKVAYVAAWIPGRIDKLFVDFTGIEVKKDDPLVWIYSPDLVTTQQEYLLALETLEKVKGGQNEVTIRGAESLVEASKRRLLLWGISEKQIEELTRRKKTNTHMTIYAPLGGTVIHKNALEGKYVKEGENLYKISDLSNLWMLADIYEYEMAWVKNGQKVEITTPAYPGEKFEGKIAFIDPYLSQKTRSVKVRVDVPNPRLRLKPGMYVNALIRSSIDEGVHGPGKVIYTCSMHPEVISDKPGECPICGMFLVKKELASSGSVLAVYKYAVLDTGVRKLVYVEKEKGIYVPTVVEIGSEAVALVNGQKRRFYVLKAGLSEGMRVVSQANFLIDSQSQLTGQAGAAYGGALTEKEKEKAPPSKHIH</sequence>
<dbReference type="PANTHER" id="PTHR30097:SF15">
    <property type="entry name" value="CATION EFFLUX SYSTEM PROTEIN CUSB"/>
    <property type="match status" value="1"/>
</dbReference>
<dbReference type="EMBL" id="LAZR01004748">
    <property type="protein sequence ID" value="KKN05904.1"/>
    <property type="molecule type" value="Genomic_DNA"/>
</dbReference>
<evidence type="ECO:0000256" key="2">
    <source>
        <dbReference type="ARBA" id="ARBA00022448"/>
    </source>
</evidence>
<proteinExistence type="inferred from homology"/>
<dbReference type="GO" id="GO:0046872">
    <property type="term" value="F:metal ion binding"/>
    <property type="evidence" value="ECO:0007669"/>
    <property type="project" value="InterPro"/>
</dbReference>
<dbReference type="Gene3D" id="2.40.420.20">
    <property type="match status" value="1"/>
</dbReference>
<evidence type="ECO:0000259" key="3">
    <source>
        <dbReference type="Pfam" id="PF19335"/>
    </source>
</evidence>
<dbReference type="PROSITE" id="PS51257">
    <property type="entry name" value="PROKAR_LIPOPROTEIN"/>
    <property type="match status" value="1"/>
</dbReference>
<evidence type="ECO:0000313" key="6">
    <source>
        <dbReference type="EMBL" id="KKN05904.1"/>
    </source>
</evidence>
<protein>
    <submittedName>
        <fullName evidence="6">Uncharacterized protein</fullName>
    </submittedName>
</protein>
<evidence type="ECO:0000259" key="4">
    <source>
        <dbReference type="Pfam" id="PF25954"/>
    </source>
</evidence>
<name>A0A0F9MJC4_9ZZZZ</name>
<feature type="domain" description="Heavy metal binding" evidence="3">
    <location>
        <begin position="370"/>
        <end position="396"/>
    </location>
</feature>
<dbReference type="InterPro" id="IPR045800">
    <property type="entry name" value="HMBD"/>
</dbReference>
<feature type="domain" description="CusB-like beta-barrel" evidence="4">
    <location>
        <begin position="281"/>
        <end position="354"/>
    </location>
</feature>
<evidence type="ECO:0000259" key="5">
    <source>
        <dbReference type="Pfam" id="PF25973"/>
    </source>
</evidence>
<dbReference type="FunFam" id="2.40.30.170:FF:000010">
    <property type="entry name" value="Efflux RND transporter periplasmic adaptor subunit"/>
    <property type="match status" value="1"/>
</dbReference>
<comment type="similarity">
    <text evidence="1">Belongs to the membrane fusion protein (MFP) (TC 8.A.1) family.</text>
</comment>
<feature type="domain" description="CzcB-like barrel-sandwich hybrid" evidence="5">
    <location>
        <begin position="145"/>
        <end position="277"/>
    </location>
</feature>
<evidence type="ECO:0000256" key="1">
    <source>
        <dbReference type="ARBA" id="ARBA00009477"/>
    </source>
</evidence>
<dbReference type="Gene3D" id="2.40.30.170">
    <property type="match status" value="1"/>
</dbReference>
<dbReference type="AlphaFoldDB" id="A0A0F9MJC4"/>
<keyword evidence="2" id="KW-0813">Transport</keyword>
<dbReference type="InterPro" id="IPR058647">
    <property type="entry name" value="BSH_CzcB-like"/>
</dbReference>
<dbReference type="InterPro" id="IPR051909">
    <property type="entry name" value="MFP_Cation_Efflux"/>
</dbReference>
<dbReference type="PANTHER" id="PTHR30097">
    <property type="entry name" value="CATION EFFLUX SYSTEM PROTEIN CUSB"/>
    <property type="match status" value="1"/>
</dbReference>
<dbReference type="GO" id="GO:0060003">
    <property type="term" value="P:copper ion export"/>
    <property type="evidence" value="ECO:0007669"/>
    <property type="project" value="TreeGrafter"/>
</dbReference>
<dbReference type="Pfam" id="PF19335">
    <property type="entry name" value="HMBD"/>
    <property type="match status" value="1"/>
</dbReference>
<dbReference type="GO" id="GO:0015679">
    <property type="term" value="P:plasma membrane copper ion transport"/>
    <property type="evidence" value="ECO:0007669"/>
    <property type="project" value="TreeGrafter"/>
</dbReference>
<dbReference type="Pfam" id="PF25954">
    <property type="entry name" value="Beta-barrel_RND_2"/>
    <property type="match status" value="1"/>
</dbReference>
<comment type="caution">
    <text evidence="6">The sequence shown here is derived from an EMBL/GenBank/DDBJ whole genome shotgun (WGS) entry which is preliminary data.</text>
</comment>
<organism evidence="6">
    <name type="scientific">marine sediment metagenome</name>
    <dbReference type="NCBI Taxonomy" id="412755"/>
    <lineage>
        <taxon>unclassified sequences</taxon>
        <taxon>metagenomes</taxon>
        <taxon>ecological metagenomes</taxon>
    </lineage>
</organism>
<reference evidence="6" key="1">
    <citation type="journal article" date="2015" name="Nature">
        <title>Complex archaea that bridge the gap between prokaryotes and eukaryotes.</title>
        <authorList>
            <person name="Spang A."/>
            <person name="Saw J.H."/>
            <person name="Jorgensen S.L."/>
            <person name="Zaremba-Niedzwiedzka K."/>
            <person name="Martijn J."/>
            <person name="Lind A.E."/>
            <person name="van Eijk R."/>
            <person name="Schleper C."/>
            <person name="Guy L."/>
            <person name="Ettema T.J."/>
        </authorList>
    </citation>
    <scope>NUCLEOTIDE SEQUENCE</scope>
</reference>
<accession>A0A0F9MJC4</accession>
<dbReference type="Gene3D" id="6.10.140.730">
    <property type="match status" value="1"/>
</dbReference>
<dbReference type="InterPro" id="IPR058792">
    <property type="entry name" value="Beta-barrel_RND_2"/>
</dbReference>
<dbReference type="GO" id="GO:0030313">
    <property type="term" value="C:cell envelope"/>
    <property type="evidence" value="ECO:0007669"/>
    <property type="project" value="TreeGrafter"/>
</dbReference>